<reference evidence="2" key="1">
    <citation type="submission" date="2011-08" db="EMBL/GenBank/DDBJ databases">
        <authorList>
            <person name="Rombauts S."/>
        </authorList>
    </citation>
    <scope>NUCLEOTIDE SEQUENCE</scope>
    <source>
        <strain evidence="2">London</strain>
    </source>
</reference>
<name>T1KQE3_TETUR</name>
<dbReference type="EnsemblMetazoa" id="tetur17g03820.1">
    <property type="protein sequence ID" value="tetur17g03820.1"/>
    <property type="gene ID" value="tetur17g03820"/>
</dbReference>
<dbReference type="EMBL" id="CAEY01000349">
    <property type="status" value="NOT_ANNOTATED_CDS"/>
    <property type="molecule type" value="Genomic_DNA"/>
</dbReference>
<evidence type="ECO:0000313" key="2">
    <source>
        <dbReference type="Proteomes" id="UP000015104"/>
    </source>
</evidence>
<proteinExistence type="predicted"/>
<dbReference type="HOGENOM" id="CLU_3428675_0_0_1"/>
<reference evidence="1" key="2">
    <citation type="submission" date="2015-06" db="UniProtKB">
        <authorList>
            <consortium name="EnsemblMetazoa"/>
        </authorList>
    </citation>
    <scope>IDENTIFICATION</scope>
</reference>
<dbReference type="AlphaFoldDB" id="T1KQE3"/>
<sequence length="20" mass="2226">MIVREVGNQLMGYGYTGYSS</sequence>
<evidence type="ECO:0000313" key="1">
    <source>
        <dbReference type="EnsemblMetazoa" id="tetur17g03820.1"/>
    </source>
</evidence>
<dbReference type="Proteomes" id="UP000015104">
    <property type="component" value="Unassembled WGS sequence"/>
</dbReference>
<organism evidence="1 2">
    <name type="scientific">Tetranychus urticae</name>
    <name type="common">Two-spotted spider mite</name>
    <dbReference type="NCBI Taxonomy" id="32264"/>
    <lineage>
        <taxon>Eukaryota</taxon>
        <taxon>Metazoa</taxon>
        <taxon>Ecdysozoa</taxon>
        <taxon>Arthropoda</taxon>
        <taxon>Chelicerata</taxon>
        <taxon>Arachnida</taxon>
        <taxon>Acari</taxon>
        <taxon>Acariformes</taxon>
        <taxon>Trombidiformes</taxon>
        <taxon>Prostigmata</taxon>
        <taxon>Eleutherengona</taxon>
        <taxon>Raphignathae</taxon>
        <taxon>Tetranychoidea</taxon>
        <taxon>Tetranychidae</taxon>
        <taxon>Tetranychus</taxon>
    </lineage>
</organism>
<protein>
    <submittedName>
        <fullName evidence="1">Uncharacterized protein</fullName>
    </submittedName>
</protein>
<keyword evidence="2" id="KW-1185">Reference proteome</keyword>
<accession>T1KQE3</accession>